<proteinExistence type="predicted"/>
<dbReference type="SUPFAM" id="SSF54913">
    <property type="entry name" value="GlnB-like"/>
    <property type="match status" value="1"/>
</dbReference>
<evidence type="ECO:0000313" key="2">
    <source>
        <dbReference type="EMBL" id="XCN72536.1"/>
    </source>
</evidence>
<sequence>MKKVYIARDIAELYYVKGLVESQGIACKVINENLYSLRGELPVTEETAPTLCILDDSQFAAAREVIADYEKANRETSTDTANWVCKACGEESEGQFSECWNCLTPRT</sequence>
<name>A0AAU8LUE8_9BACT</name>
<dbReference type="AlphaFoldDB" id="A0AAU8LUE8"/>
<organism evidence="2">
    <name type="scientific">Candidatus Electrothrix aestuarii</name>
    <dbReference type="NCBI Taxonomy" id="3062594"/>
    <lineage>
        <taxon>Bacteria</taxon>
        <taxon>Pseudomonadati</taxon>
        <taxon>Thermodesulfobacteriota</taxon>
        <taxon>Desulfobulbia</taxon>
        <taxon>Desulfobulbales</taxon>
        <taxon>Desulfobulbaceae</taxon>
        <taxon>Candidatus Electrothrix</taxon>
    </lineage>
</organism>
<dbReference type="KEGG" id="eaj:Q3M24_19940"/>
<reference evidence="2" key="2">
    <citation type="submission" date="2024-06" db="EMBL/GenBank/DDBJ databases">
        <authorList>
            <person name="Plum-Jensen L.E."/>
            <person name="Schramm A."/>
            <person name="Marshall I.P.G."/>
        </authorList>
    </citation>
    <scope>NUCLEOTIDE SEQUENCE</scope>
    <source>
        <strain evidence="2">Rat1</strain>
    </source>
</reference>
<dbReference type="Gene3D" id="3.30.70.790">
    <property type="entry name" value="UreE, C-terminal domain"/>
    <property type="match status" value="1"/>
</dbReference>
<gene>
    <name evidence="2" type="ORF">Q3M24_19940</name>
</gene>
<evidence type="ECO:0000259" key="1">
    <source>
        <dbReference type="Pfam" id="PF09413"/>
    </source>
</evidence>
<feature type="domain" description="DUF2007" evidence="1">
    <location>
        <begin position="1"/>
        <end position="70"/>
    </location>
</feature>
<dbReference type="InterPro" id="IPR011322">
    <property type="entry name" value="N-reg_PII-like_a/b"/>
</dbReference>
<reference evidence="2" key="1">
    <citation type="journal article" date="2024" name="Syst. Appl. Microbiol.">
        <title>First single-strain enrichments of Electrothrix cable bacteria, description of E. aestuarii sp. nov. and E. rattekaaiensis sp. nov., and proposal of a cable bacteria taxonomy following the rules of the SeqCode.</title>
        <authorList>
            <person name="Plum-Jensen L.E."/>
            <person name="Schramm A."/>
            <person name="Marshall I.P.G."/>
        </authorList>
    </citation>
    <scope>NUCLEOTIDE SEQUENCE</scope>
    <source>
        <strain evidence="2">Rat1</strain>
    </source>
</reference>
<dbReference type="InterPro" id="IPR018551">
    <property type="entry name" value="DUF2007"/>
</dbReference>
<dbReference type="EMBL" id="CP159373">
    <property type="protein sequence ID" value="XCN72536.1"/>
    <property type="molecule type" value="Genomic_DNA"/>
</dbReference>
<accession>A0AAU8LUE8</accession>
<dbReference type="Pfam" id="PF09413">
    <property type="entry name" value="DUF2007"/>
    <property type="match status" value="1"/>
</dbReference>
<protein>
    <submittedName>
        <fullName evidence="2">DUF2007 domain-containing protein</fullName>
    </submittedName>
</protein>